<keyword evidence="2" id="KW-1185">Reference proteome</keyword>
<dbReference type="EMBL" id="PHWZ01000187">
    <property type="protein sequence ID" value="TEY59740.1"/>
    <property type="molecule type" value="Genomic_DNA"/>
</dbReference>
<dbReference type="OrthoDB" id="3517075at2759"/>
<protein>
    <submittedName>
        <fullName evidence="1">Uncharacterized protein</fullName>
    </submittedName>
</protein>
<dbReference type="Proteomes" id="UP000297299">
    <property type="component" value="Unassembled WGS sequence"/>
</dbReference>
<evidence type="ECO:0000313" key="1">
    <source>
        <dbReference type="EMBL" id="TEY59740.1"/>
    </source>
</evidence>
<name>A0A4Y8D2J1_9HELO</name>
<dbReference type="AlphaFoldDB" id="A0A4Y8D2J1"/>
<evidence type="ECO:0000313" key="2">
    <source>
        <dbReference type="Proteomes" id="UP000297299"/>
    </source>
</evidence>
<proteinExistence type="predicted"/>
<gene>
    <name evidence="1" type="ORF">BOTCAL_0187g00160</name>
</gene>
<organism evidence="1 2">
    <name type="scientific">Botryotinia calthae</name>
    <dbReference type="NCBI Taxonomy" id="38488"/>
    <lineage>
        <taxon>Eukaryota</taxon>
        <taxon>Fungi</taxon>
        <taxon>Dikarya</taxon>
        <taxon>Ascomycota</taxon>
        <taxon>Pezizomycotina</taxon>
        <taxon>Leotiomycetes</taxon>
        <taxon>Helotiales</taxon>
        <taxon>Sclerotiniaceae</taxon>
        <taxon>Botryotinia</taxon>
    </lineage>
</organism>
<accession>A0A4Y8D2J1</accession>
<sequence>MDTPNAIFTRRCQITIFKYKCLHDGQENSARCRSHLRNEPCIPDVVYSGEVKDRVCPECAMRNSGYASDEIYMNKNTYNITSGRDTTKELKRPTSFVKSLSDKRNSTAIESIEDMFARSKNIKSRGRSGELRYRRAAMKSRSENGYKASANTLTNTAMKAPTRKLRMAVKKQLKSKKKMVEPGMDDGMEVEMDMPMEGYGDKNDVSDLSREMSHLTCDHPSEVSDLSRKMGHLACD</sequence>
<comment type="caution">
    <text evidence="1">The sequence shown here is derived from an EMBL/GenBank/DDBJ whole genome shotgun (WGS) entry which is preliminary data.</text>
</comment>
<reference evidence="1 2" key="1">
    <citation type="submission" date="2017-11" db="EMBL/GenBank/DDBJ databases">
        <title>Comparative genomics of Botrytis spp.</title>
        <authorList>
            <person name="Valero-Jimenez C.A."/>
            <person name="Tapia P."/>
            <person name="Veloso J."/>
            <person name="Silva-Moreno E."/>
            <person name="Staats M."/>
            <person name="Valdes J.H."/>
            <person name="Van Kan J.A.L."/>
        </authorList>
    </citation>
    <scope>NUCLEOTIDE SEQUENCE [LARGE SCALE GENOMIC DNA]</scope>
    <source>
        <strain evidence="1 2">MUCL2830</strain>
    </source>
</reference>